<dbReference type="NCBIfam" id="NF040982">
    <property type="entry name" value="ComGD"/>
    <property type="match status" value="1"/>
</dbReference>
<dbReference type="EMBL" id="JXKH01000003">
    <property type="protein sequence ID" value="OJG18791.1"/>
    <property type="molecule type" value="Genomic_DNA"/>
</dbReference>
<evidence type="ECO:0008006" key="3">
    <source>
        <dbReference type="Google" id="ProtNLM"/>
    </source>
</evidence>
<evidence type="ECO:0000313" key="1">
    <source>
        <dbReference type="EMBL" id="OJG18791.1"/>
    </source>
</evidence>
<dbReference type="STRING" id="214095.RU97_GL001409"/>
<reference evidence="1 2" key="1">
    <citation type="submission" date="2014-12" db="EMBL/GenBank/DDBJ databases">
        <title>Draft genome sequences of 29 type strains of Enterococci.</title>
        <authorList>
            <person name="Zhong Z."/>
            <person name="Sun Z."/>
            <person name="Liu W."/>
            <person name="Zhang W."/>
            <person name="Zhang H."/>
        </authorList>
    </citation>
    <scope>NUCLEOTIDE SEQUENCE [LARGE SCALE GENOMIC DNA]</scope>
    <source>
        <strain evidence="1 2">DSM 17029</strain>
    </source>
</reference>
<keyword evidence="2" id="KW-1185">Reference proteome</keyword>
<gene>
    <name evidence="1" type="ORF">RU97_GL001409</name>
</gene>
<comment type="caution">
    <text evidence="1">The sequence shown here is derived from an EMBL/GenBank/DDBJ whole genome shotgun (WGS) entry which is preliminary data.</text>
</comment>
<dbReference type="Proteomes" id="UP000181884">
    <property type="component" value="Unassembled WGS sequence"/>
</dbReference>
<dbReference type="InterPro" id="IPR016785">
    <property type="entry name" value="ComGD"/>
</dbReference>
<proteinExistence type="predicted"/>
<sequence>MVESLLVLLIVTIFFGLPTIAISGWQKTMAEQQFLELFQKQTIMTQQLSITQDINGNIQKQPDQVVFKVAETRLPDLKIPATVTWRGATRLVFKAGTGNINFNGAKFVFDCQHQQKRVTYTFMIGSGRFSETVEEL</sequence>
<evidence type="ECO:0000313" key="2">
    <source>
        <dbReference type="Proteomes" id="UP000181884"/>
    </source>
</evidence>
<name>A0A1L8RG75_9ENTE</name>
<accession>A0A1L8RG75</accession>
<organism evidence="1 2">
    <name type="scientific">Enterococcus canis</name>
    <dbReference type="NCBI Taxonomy" id="214095"/>
    <lineage>
        <taxon>Bacteria</taxon>
        <taxon>Bacillati</taxon>
        <taxon>Bacillota</taxon>
        <taxon>Bacilli</taxon>
        <taxon>Lactobacillales</taxon>
        <taxon>Enterococcaceae</taxon>
        <taxon>Enterococcus</taxon>
    </lineage>
</organism>
<protein>
    <recommendedName>
        <fullName evidence="3">Competence protein ComGD</fullName>
    </recommendedName>
</protein>
<dbReference type="AlphaFoldDB" id="A0A1L8RG75"/>